<dbReference type="InterPro" id="IPR046373">
    <property type="entry name" value="Acyl-CoA_Oxase/DH_mid-dom_sf"/>
</dbReference>
<protein>
    <submittedName>
        <fullName evidence="11">Acyl-CoA dehydrogenase</fullName>
    </submittedName>
</protein>
<dbReference type="Gene3D" id="2.40.110.10">
    <property type="entry name" value="Butyryl-CoA Dehydrogenase, subunit A, domain 2"/>
    <property type="match status" value="1"/>
</dbReference>
<evidence type="ECO:0000256" key="5">
    <source>
        <dbReference type="ARBA" id="ARBA00022827"/>
    </source>
</evidence>
<dbReference type="EMBL" id="CP002000">
    <property type="protein sequence ID" value="ADJ44931.1"/>
    <property type="molecule type" value="Genomic_DNA"/>
</dbReference>
<dbReference type="InterPro" id="IPR050741">
    <property type="entry name" value="Acyl-CoA_dehydrogenase"/>
</dbReference>
<dbReference type="InterPro" id="IPR009100">
    <property type="entry name" value="AcylCoA_DH/oxidase_NM_dom_sf"/>
</dbReference>
<dbReference type="Gene3D" id="1.20.140.10">
    <property type="entry name" value="Butyryl-CoA Dehydrogenase, subunit A, domain 3"/>
    <property type="match status" value="1"/>
</dbReference>
<evidence type="ECO:0000256" key="3">
    <source>
        <dbReference type="ARBA" id="ARBA00011738"/>
    </source>
</evidence>
<evidence type="ECO:0000259" key="8">
    <source>
        <dbReference type="Pfam" id="PF00441"/>
    </source>
</evidence>
<dbReference type="AlphaFoldDB" id="A0A0H3D3Y3"/>
<dbReference type="HOGENOM" id="CLU_018204_1_2_11"/>
<evidence type="ECO:0000259" key="10">
    <source>
        <dbReference type="Pfam" id="PF02771"/>
    </source>
</evidence>
<dbReference type="InterPro" id="IPR036250">
    <property type="entry name" value="AcylCo_DH-like_C"/>
</dbReference>
<dbReference type="GO" id="GO:0003995">
    <property type="term" value="F:acyl-CoA dehydrogenase activity"/>
    <property type="evidence" value="ECO:0007669"/>
    <property type="project" value="TreeGrafter"/>
</dbReference>
<dbReference type="PATRIC" id="fig|749927.5.peg.3242"/>
<dbReference type="GeneID" id="92870904"/>
<dbReference type="RefSeq" id="WP_013225003.1">
    <property type="nucleotide sequence ID" value="NC_014318.1"/>
</dbReference>
<feature type="domain" description="Acyl-CoA oxidase/dehydrogenase middle" evidence="9">
    <location>
        <begin position="133"/>
        <end position="235"/>
    </location>
</feature>
<evidence type="ECO:0000256" key="2">
    <source>
        <dbReference type="ARBA" id="ARBA00009347"/>
    </source>
</evidence>
<keyword evidence="5 7" id="KW-0274">FAD</keyword>
<dbReference type="Pfam" id="PF02770">
    <property type="entry name" value="Acyl-CoA_dh_M"/>
    <property type="match status" value="1"/>
</dbReference>
<dbReference type="FunFam" id="2.40.110.10:FF:000002">
    <property type="entry name" value="Acyl-CoA dehydrogenase fadE12"/>
    <property type="match status" value="1"/>
</dbReference>
<name>A0A0H3D3Y3_AMYMU</name>
<dbReference type="Gene3D" id="1.10.540.10">
    <property type="entry name" value="Acyl-CoA dehydrogenase/oxidase, N-terminal domain"/>
    <property type="match status" value="1"/>
</dbReference>
<evidence type="ECO:0000313" key="12">
    <source>
        <dbReference type="Proteomes" id="UP000000328"/>
    </source>
</evidence>
<comment type="subunit">
    <text evidence="3">Homodimer.</text>
</comment>
<dbReference type="Pfam" id="PF00441">
    <property type="entry name" value="Acyl-CoA_dh_1"/>
    <property type="match status" value="1"/>
</dbReference>
<dbReference type="InterPro" id="IPR037069">
    <property type="entry name" value="AcylCoA_DH/ox_N_sf"/>
</dbReference>
<feature type="domain" description="Acyl-CoA dehydrogenase/oxidase C-terminal" evidence="8">
    <location>
        <begin position="247"/>
        <end position="396"/>
    </location>
</feature>
<proteinExistence type="inferred from homology"/>
<comment type="cofactor">
    <cofactor evidence="1 7">
        <name>FAD</name>
        <dbReference type="ChEBI" id="CHEBI:57692"/>
    </cofactor>
</comment>
<dbReference type="Proteomes" id="UP000000328">
    <property type="component" value="Chromosome"/>
</dbReference>
<dbReference type="Pfam" id="PF02771">
    <property type="entry name" value="Acyl-CoA_dh_N"/>
    <property type="match status" value="1"/>
</dbReference>
<comment type="similarity">
    <text evidence="2 7">Belongs to the acyl-CoA dehydrogenase family.</text>
</comment>
<dbReference type="eggNOG" id="COG1960">
    <property type="taxonomic scope" value="Bacteria"/>
</dbReference>
<evidence type="ECO:0000259" key="9">
    <source>
        <dbReference type="Pfam" id="PF02770"/>
    </source>
</evidence>
<organism evidence="11 12">
    <name type="scientific">Amycolatopsis mediterranei (strain U-32)</name>
    <dbReference type="NCBI Taxonomy" id="749927"/>
    <lineage>
        <taxon>Bacteria</taxon>
        <taxon>Bacillati</taxon>
        <taxon>Actinomycetota</taxon>
        <taxon>Actinomycetes</taxon>
        <taxon>Pseudonocardiales</taxon>
        <taxon>Pseudonocardiaceae</taxon>
        <taxon>Amycolatopsis</taxon>
    </lineage>
</organism>
<keyword evidence="4 7" id="KW-0285">Flavoprotein</keyword>
<dbReference type="GO" id="GO:0050660">
    <property type="term" value="F:flavin adenine dinucleotide binding"/>
    <property type="evidence" value="ECO:0007669"/>
    <property type="project" value="InterPro"/>
</dbReference>
<evidence type="ECO:0000256" key="6">
    <source>
        <dbReference type="ARBA" id="ARBA00023002"/>
    </source>
</evidence>
<dbReference type="PANTHER" id="PTHR48083:SF13">
    <property type="entry name" value="ACYL-COA DEHYDROGENASE FAMILY MEMBER 11"/>
    <property type="match status" value="1"/>
</dbReference>
<dbReference type="GO" id="GO:0005737">
    <property type="term" value="C:cytoplasm"/>
    <property type="evidence" value="ECO:0007669"/>
    <property type="project" value="TreeGrafter"/>
</dbReference>
<dbReference type="InterPro" id="IPR006091">
    <property type="entry name" value="Acyl-CoA_Oxase/DH_mid-dom"/>
</dbReference>
<dbReference type="OrthoDB" id="8876745at2"/>
<dbReference type="GO" id="GO:0033539">
    <property type="term" value="P:fatty acid beta-oxidation using acyl-CoA dehydrogenase"/>
    <property type="evidence" value="ECO:0007669"/>
    <property type="project" value="TreeGrafter"/>
</dbReference>
<evidence type="ECO:0000256" key="1">
    <source>
        <dbReference type="ARBA" id="ARBA00001974"/>
    </source>
</evidence>
<evidence type="ECO:0000256" key="7">
    <source>
        <dbReference type="RuleBase" id="RU362125"/>
    </source>
</evidence>
<sequence>MDFAFDEKTEELRGQLLEFMDSHIYPAEPVFEQQLAERDDPWAIPPVMDELKAEARKRGLWNFFLPGDHGAGLTNLQYAPLAEITGRSIRLAPTAVNCAAPDTGNMEVLSMFGTEQQQKQWLEPLLNGEIRSAFAMTEPDVASSDARNIETAIRRDGDEYVVNGRKWYISGAMNPACKIFIVMGKTDPDAAPHKQQSMILVPRDAPGVTVKRGMHVFGYDDSDHGGHAEVLFEDVRVPVENLIAGEGDGFAIAQARLGPGRIHHCMRAIGMAERALELMCRRAISREAFGKPIAQQGVVQDWIAESRVKIEQQRLLVLKTAWLMDTVGNQGAHTEIQAIKISTPSTVEWILDKAVQVHGAGGVSQDFPLAAMWAGNRTLRLADGPDEVHKRSLARRELKKYLSEGAK</sequence>
<dbReference type="InterPro" id="IPR013786">
    <property type="entry name" value="AcylCoA_DH/ox_N"/>
</dbReference>
<evidence type="ECO:0000313" key="11">
    <source>
        <dbReference type="EMBL" id="ADJ44931.1"/>
    </source>
</evidence>
<dbReference type="PANTHER" id="PTHR48083">
    <property type="entry name" value="MEDIUM-CHAIN SPECIFIC ACYL-COA DEHYDROGENASE, MITOCHONDRIAL-RELATED"/>
    <property type="match status" value="1"/>
</dbReference>
<keyword evidence="6 7" id="KW-0560">Oxidoreductase</keyword>
<dbReference type="SUPFAM" id="SSF56645">
    <property type="entry name" value="Acyl-CoA dehydrogenase NM domain-like"/>
    <property type="match status" value="1"/>
</dbReference>
<feature type="domain" description="Acyl-CoA dehydrogenase/oxidase N-terminal" evidence="10">
    <location>
        <begin position="7"/>
        <end position="129"/>
    </location>
</feature>
<dbReference type="KEGG" id="amd:AMED_3140"/>
<gene>
    <name evidence="11" type="primary">acd</name>
    <name evidence="11" type="ordered locus">AMED_3140</name>
</gene>
<dbReference type="InterPro" id="IPR009075">
    <property type="entry name" value="AcylCo_DH/oxidase_C"/>
</dbReference>
<dbReference type="SUPFAM" id="SSF47203">
    <property type="entry name" value="Acyl-CoA dehydrogenase C-terminal domain-like"/>
    <property type="match status" value="1"/>
</dbReference>
<evidence type="ECO:0000256" key="4">
    <source>
        <dbReference type="ARBA" id="ARBA00022630"/>
    </source>
</evidence>
<reference evidence="11 12" key="1">
    <citation type="journal article" date="2010" name="Cell Res.">
        <title>Complete genome sequence of the rifamycin SV-producing Amycolatopsis mediterranei U32 revealed its genetic characteristics in phylogeny and metabolism.</title>
        <authorList>
            <person name="Zhao W."/>
            <person name="Zhong Y."/>
            <person name="Yuan H."/>
            <person name="Wang J."/>
            <person name="Zheng H."/>
            <person name="Wang Y."/>
            <person name="Cen X."/>
            <person name="Xu F."/>
            <person name="Bai J."/>
            <person name="Han X."/>
            <person name="Lu G."/>
            <person name="Zhu Y."/>
            <person name="Shao Z."/>
            <person name="Yan H."/>
            <person name="Li C."/>
            <person name="Peng N."/>
            <person name="Zhang Z."/>
            <person name="Zhang Y."/>
            <person name="Lin W."/>
            <person name="Fan Y."/>
            <person name="Qin Z."/>
            <person name="Hu Y."/>
            <person name="Zhu B."/>
            <person name="Wang S."/>
            <person name="Ding X."/>
            <person name="Zhao G.P."/>
        </authorList>
    </citation>
    <scope>NUCLEOTIDE SEQUENCE [LARGE SCALE GENOMIC DNA]</scope>
    <source>
        <strain evidence="12">U-32</strain>
    </source>
</reference>
<accession>A0A0H3D3Y3</accession>